<dbReference type="AlphaFoldDB" id="A0A7C8N1S4"/>
<protein>
    <submittedName>
        <fullName evidence="2">Uncharacterized protein</fullName>
    </submittedName>
</protein>
<comment type="caution">
    <text evidence="2">The sequence shown here is derived from an EMBL/GenBank/DDBJ whole genome shotgun (WGS) entry which is preliminary data.</text>
</comment>
<dbReference type="Proteomes" id="UP000481858">
    <property type="component" value="Unassembled WGS sequence"/>
</dbReference>
<name>A0A7C8N1S4_9PEZI</name>
<evidence type="ECO:0000313" key="2">
    <source>
        <dbReference type="EMBL" id="KAF2973567.1"/>
    </source>
</evidence>
<proteinExistence type="predicted"/>
<feature type="coiled-coil region" evidence="1">
    <location>
        <begin position="970"/>
        <end position="1064"/>
    </location>
</feature>
<organism evidence="2 3">
    <name type="scientific">Xylaria multiplex</name>
    <dbReference type="NCBI Taxonomy" id="323545"/>
    <lineage>
        <taxon>Eukaryota</taxon>
        <taxon>Fungi</taxon>
        <taxon>Dikarya</taxon>
        <taxon>Ascomycota</taxon>
        <taxon>Pezizomycotina</taxon>
        <taxon>Sordariomycetes</taxon>
        <taxon>Xylariomycetidae</taxon>
        <taxon>Xylariales</taxon>
        <taxon>Xylariaceae</taxon>
        <taxon>Xylaria</taxon>
    </lineage>
</organism>
<dbReference type="EMBL" id="WUBL01000001">
    <property type="protein sequence ID" value="KAF2973567.1"/>
    <property type="molecule type" value="Genomic_DNA"/>
</dbReference>
<feature type="coiled-coil region" evidence="1">
    <location>
        <begin position="808"/>
        <end position="931"/>
    </location>
</feature>
<reference evidence="2 3" key="1">
    <citation type="submission" date="2019-12" db="EMBL/GenBank/DDBJ databases">
        <title>Draft genome sequence of the ascomycete Xylaria multiplex DSM 110363.</title>
        <authorList>
            <person name="Buettner E."/>
            <person name="Kellner H."/>
        </authorList>
    </citation>
    <scope>NUCLEOTIDE SEQUENCE [LARGE SCALE GENOMIC DNA]</scope>
    <source>
        <strain evidence="2 3">DSM 110363</strain>
    </source>
</reference>
<dbReference type="PANTHER" id="PTHR47357:SF1">
    <property type="entry name" value="SPINDLE POLE BODY COMPONENT 110"/>
    <property type="match status" value="1"/>
</dbReference>
<dbReference type="GO" id="GO:0005856">
    <property type="term" value="C:cytoskeleton"/>
    <property type="evidence" value="ECO:0007669"/>
    <property type="project" value="TreeGrafter"/>
</dbReference>
<dbReference type="PANTHER" id="PTHR47357">
    <property type="entry name" value="COP1-INTERACTIVE PROTEIN 1"/>
    <property type="match status" value="1"/>
</dbReference>
<evidence type="ECO:0000313" key="3">
    <source>
        <dbReference type="Proteomes" id="UP000481858"/>
    </source>
</evidence>
<dbReference type="GO" id="GO:0005200">
    <property type="term" value="F:structural constituent of cytoskeleton"/>
    <property type="evidence" value="ECO:0007669"/>
    <property type="project" value="TreeGrafter"/>
</dbReference>
<gene>
    <name evidence="2" type="ORF">GQX73_g60</name>
</gene>
<keyword evidence="1" id="KW-0175">Coiled coil</keyword>
<dbReference type="OrthoDB" id="5413531at2759"/>
<feature type="coiled-coil region" evidence="1">
    <location>
        <begin position="495"/>
        <end position="567"/>
    </location>
</feature>
<sequence length="1066" mass="120645">MDHQTEAGSAANNQASSSQAKNNQYALIPAIPAPAPAPLITDVYNEMKGFLKSTHWSKPYYSSLVHNNPELPYHMLEHVNCTYLSTPGRPPTLLALKQHAQSLAALISWLAPAQYGATFEPPNDGKVNADAAFAADQAFDWLNNMKEHYNTEDRGHKKPLNALLNLVKSNSDTEGPKWHCPLDNVGIELAEKHPFQQYRPYESHLTLLMHANEILERLDHEYSAMGGLLGIIPLENEKVDEGQALKQAKTTLVGQWILYTQHLVVRMHELEIAYGNSLDLLANEAIVPLQHISVHGPDGRSGREIIFPQDKWILANAGEDVFTFIHQMLDRAETHQDNKDDVFEEQKVLGDAAYSGNDTAKYRGIVKVDLSTRFYRLRGSGHGPLFVLPAFGDRANTKHTRDIESRPTVLTIPQPDNKESVNSWESKHKDVESKVLTLSVKNSNLEAKVSQLNSSIQVRDREIERLNEFQKQYDDIISKDDKDVGKQIVFLNEHVEYFRRQVQEGEERHKALEKEIQTFKNANITAQNGGDPLNNLIEQVNKQQAQIRKLEKDVKERDEKIEEVKRDKYMLQITTNPTINNSVTASPQQVTQLKEQLASCHTERQMLLQEIHNLKKAKAVKGKILNFAEGFKLEYGSTFEDTNLGVTVCSTTFYKALLAAEMERNDLQHKTDSGTINTHTIQEELNRCKAESELLRQDNNKLRKTKNTGNLINIPWRLEYTSTFRDDNQGLIVLNTQWYDKLVEAEKGADIYTGQIAELNAKIESLKAPVNVNLASIPSPSGSLKDKLGQAKVYKDTQQNVANYKLVLLDLNNTKQQLDNLLKSKNNTSSELPSLQHERDELLAKLDKALKKCKGLEQQIVEISKGKPGSSMDSKILELKKQLEDCAEKVEEKEKEVTDAKNRYNSVLMSELNLQNEVQSLRQQLVTAKSAATKGKMVQQPGSSGGDAQTQLKTEVKLYKDELSTMQELWNDLQTQNVNLQTQLDNAEKNCEEDKAHLHAKLQEAEAEKKVLQMKVIADPNKLQPAMIELEAQRDAALQTRDELREQFKAVRQQLQQLQQLQQSKT</sequence>
<keyword evidence="3" id="KW-1185">Reference proteome</keyword>
<evidence type="ECO:0000256" key="1">
    <source>
        <dbReference type="SAM" id="Coils"/>
    </source>
</evidence>
<dbReference type="InParanoid" id="A0A7C8N1S4"/>
<accession>A0A7C8N1S4</accession>